<dbReference type="EMBL" id="LT993738">
    <property type="protein sequence ID" value="SPN74168.1"/>
    <property type="molecule type" value="Genomic_DNA"/>
</dbReference>
<dbReference type="KEGG" id="csee:C10C_1037"/>
<dbReference type="AlphaFoldDB" id="A0A2R8FCP2"/>
<protein>
    <recommendedName>
        <fullName evidence="4">Lipoprotein</fullName>
    </recommendedName>
</protein>
<name>A0A2R8FCP2_9CHLA</name>
<evidence type="ECO:0000256" key="1">
    <source>
        <dbReference type="SAM" id="SignalP"/>
    </source>
</evidence>
<evidence type="ECO:0000313" key="2">
    <source>
        <dbReference type="EMBL" id="SPN74168.1"/>
    </source>
</evidence>
<keyword evidence="1" id="KW-0732">Signal</keyword>
<organism evidence="2 3">
    <name type="scientific">Chlamydia serpentis</name>
    <dbReference type="NCBI Taxonomy" id="1967782"/>
    <lineage>
        <taxon>Bacteria</taxon>
        <taxon>Pseudomonadati</taxon>
        <taxon>Chlamydiota</taxon>
        <taxon>Chlamydiia</taxon>
        <taxon>Chlamydiales</taxon>
        <taxon>Chlamydiaceae</taxon>
        <taxon>Chlamydia/Chlamydophila group</taxon>
        <taxon>Chlamydia</taxon>
    </lineage>
</organism>
<evidence type="ECO:0000313" key="3">
    <source>
        <dbReference type="Proteomes" id="UP000244926"/>
    </source>
</evidence>
<reference evidence="3" key="1">
    <citation type="submission" date="2017-11" db="EMBL/GenBank/DDBJ databases">
        <authorList>
            <person name="Seth-Smith MB H."/>
        </authorList>
    </citation>
    <scope>NUCLEOTIDE SEQUENCE [LARGE SCALE GENOMIC DNA]</scope>
</reference>
<sequence length="73" mass="8784">MKLLYLFFLCFLGCCCQGFTENLNFDLFSPSDDNQRTECDDSYMMEGHEDEYVSIYRINFQMVNNCFFYHNVI</sequence>
<accession>A0A2R8FCP2</accession>
<keyword evidence="3" id="KW-1185">Reference proteome</keyword>
<dbReference type="RefSeq" id="WP_108897095.1">
    <property type="nucleotide sequence ID" value="NZ_LT993738.1"/>
</dbReference>
<feature type="chain" id="PRO_5015345032" description="Lipoprotein" evidence="1">
    <location>
        <begin position="21"/>
        <end position="73"/>
    </location>
</feature>
<gene>
    <name evidence="2" type="ORF">C10C_1037</name>
</gene>
<feature type="signal peptide" evidence="1">
    <location>
        <begin position="1"/>
        <end position="20"/>
    </location>
</feature>
<proteinExistence type="predicted"/>
<dbReference type="Proteomes" id="UP000244926">
    <property type="component" value="Chromosome I"/>
</dbReference>
<evidence type="ECO:0008006" key="4">
    <source>
        <dbReference type="Google" id="ProtNLM"/>
    </source>
</evidence>